<evidence type="ECO:0000313" key="5">
    <source>
        <dbReference type="EMBL" id="MDN3592076.1"/>
    </source>
</evidence>
<keyword evidence="3" id="KW-0732">Signal</keyword>
<reference evidence="6" key="1">
    <citation type="journal article" date="2019" name="Int. J. Syst. Evol. Microbiol.">
        <title>The Global Catalogue of Microorganisms (GCM) 10K type strain sequencing project: providing services to taxonomists for standard genome sequencing and annotation.</title>
        <authorList>
            <consortium name="The Broad Institute Genomics Platform"/>
            <consortium name="The Broad Institute Genome Sequencing Center for Infectious Disease"/>
            <person name="Wu L."/>
            <person name="Ma J."/>
        </authorList>
    </citation>
    <scope>NUCLEOTIDE SEQUENCE [LARGE SCALE GENOMIC DNA]</scope>
    <source>
        <strain evidence="6">CECT 7069</strain>
    </source>
</reference>
<evidence type="ECO:0000256" key="2">
    <source>
        <dbReference type="ARBA" id="ARBA00009387"/>
    </source>
</evidence>
<dbReference type="PANTHER" id="PTHR37423:SF2">
    <property type="entry name" value="MEMBRANE-BOUND LYTIC MUREIN TRANSGLYCOSYLASE C"/>
    <property type="match status" value="1"/>
</dbReference>
<comment type="caution">
    <text evidence="5">The sequence shown here is derived from an EMBL/GenBank/DDBJ whole genome shotgun (WGS) entry which is preliminary data.</text>
</comment>
<dbReference type="InterPro" id="IPR008258">
    <property type="entry name" value="Transglycosylase_SLT_dom_1"/>
</dbReference>
<dbReference type="Pfam" id="PF01464">
    <property type="entry name" value="SLT"/>
    <property type="match status" value="1"/>
</dbReference>
<dbReference type="EC" id="4.2.2.n1" evidence="5"/>
<accession>A0ABT8BLL2</accession>
<dbReference type="PANTHER" id="PTHR37423">
    <property type="entry name" value="SOLUBLE LYTIC MUREIN TRANSGLYCOSYLASE-RELATED"/>
    <property type="match status" value="1"/>
</dbReference>
<dbReference type="InterPro" id="IPR023346">
    <property type="entry name" value="Lysozyme-like_dom_sf"/>
</dbReference>
<dbReference type="GO" id="GO:0016829">
    <property type="term" value="F:lyase activity"/>
    <property type="evidence" value="ECO:0007669"/>
    <property type="project" value="UniProtKB-KW"/>
</dbReference>
<protein>
    <submittedName>
        <fullName evidence="5">Lytic transglycosylase domain-containing protein</fullName>
        <ecNumber evidence="5">4.2.2.n1</ecNumber>
    </submittedName>
</protein>
<sequence length="136" mass="14262">MKRLALMAFAVAAFAAPALADGSEGVHALVDHYAAKHGVPGRIAHGVVRVESGYRCNARNRSGAAGLGQLMPRTARALGVRNPLDCRQNLDGAMRYLREALSRGGAGCAGISLYNRGTYARPVCTAYGRKVLGGHS</sequence>
<name>A0ABT8BLL2_9HYPH</name>
<feature type="domain" description="Transglycosylase SLT" evidence="4">
    <location>
        <begin position="30"/>
        <end position="118"/>
    </location>
</feature>
<evidence type="ECO:0000256" key="1">
    <source>
        <dbReference type="ARBA" id="ARBA00007734"/>
    </source>
</evidence>
<dbReference type="Proteomes" id="UP001224644">
    <property type="component" value="Unassembled WGS sequence"/>
</dbReference>
<proteinExistence type="inferred from homology"/>
<keyword evidence="5" id="KW-0456">Lyase</keyword>
<comment type="similarity">
    <text evidence="2">Belongs to the virb1 family.</text>
</comment>
<feature type="chain" id="PRO_5045841555" evidence="3">
    <location>
        <begin position="21"/>
        <end position="136"/>
    </location>
</feature>
<evidence type="ECO:0000256" key="3">
    <source>
        <dbReference type="SAM" id="SignalP"/>
    </source>
</evidence>
<dbReference type="Gene3D" id="1.10.530.10">
    <property type="match status" value="1"/>
</dbReference>
<dbReference type="CDD" id="cd00254">
    <property type="entry name" value="LT-like"/>
    <property type="match status" value="1"/>
</dbReference>
<evidence type="ECO:0000259" key="4">
    <source>
        <dbReference type="Pfam" id="PF01464"/>
    </source>
</evidence>
<comment type="similarity">
    <text evidence="1">Belongs to the transglycosylase Slt family.</text>
</comment>
<dbReference type="RefSeq" id="WP_238226149.1">
    <property type="nucleotide sequence ID" value="NZ_BPQD01000016.1"/>
</dbReference>
<feature type="signal peptide" evidence="3">
    <location>
        <begin position="1"/>
        <end position="20"/>
    </location>
</feature>
<gene>
    <name evidence="5" type="ORF">QWZ12_15875</name>
</gene>
<dbReference type="SUPFAM" id="SSF53955">
    <property type="entry name" value="Lysozyme-like"/>
    <property type="match status" value="1"/>
</dbReference>
<organism evidence="5 6">
    <name type="scientific">Methylobacterium adhaesivum</name>
    <dbReference type="NCBI Taxonomy" id="333297"/>
    <lineage>
        <taxon>Bacteria</taxon>
        <taxon>Pseudomonadati</taxon>
        <taxon>Pseudomonadota</taxon>
        <taxon>Alphaproteobacteria</taxon>
        <taxon>Hyphomicrobiales</taxon>
        <taxon>Methylobacteriaceae</taxon>
        <taxon>Methylobacterium</taxon>
    </lineage>
</organism>
<keyword evidence="6" id="KW-1185">Reference proteome</keyword>
<dbReference type="EMBL" id="JAUFPX010000015">
    <property type="protein sequence ID" value="MDN3592076.1"/>
    <property type="molecule type" value="Genomic_DNA"/>
</dbReference>
<evidence type="ECO:0000313" key="6">
    <source>
        <dbReference type="Proteomes" id="UP001224644"/>
    </source>
</evidence>